<accession>A0A3S5CVN7</accession>
<keyword evidence="3" id="KW-1185">Reference proteome</keyword>
<proteinExistence type="predicted"/>
<feature type="compositionally biased region" description="Polar residues" evidence="1">
    <location>
        <begin position="7"/>
        <end position="17"/>
    </location>
</feature>
<feature type="non-terminal residue" evidence="2">
    <location>
        <position position="42"/>
    </location>
</feature>
<dbReference type="AlphaFoldDB" id="A0A3S5CVN7"/>
<feature type="region of interest" description="Disordered" evidence="1">
    <location>
        <begin position="1"/>
        <end position="42"/>
    </location>
</feature>
<dbReference type="EMBL" id="CAAALY010281607">
    <property type="protein sequence ID" value="VEL43453.1"/>
    <property type="molecule type" value="Genomic_DNA"/>
</dbReference>
<evidence type="ECO:0000256" key="1">
    <source>
        <dbReference type="SAM" id="MobiDB-lite"/>
    </source>
</evidence>
<sequence length="42" mass="4537">MEAAKSLSLSLRNTLGSEENRQSTPLLTKSSLTLGFGEKDPE</sequence>
<organism evidence="2 3">
    <name type="scientific">Protopolystoma xenopodis</name>
    <dbReference type="NCBI Taxonomy" id="117903"/>
    <lineage>
        <taxon>Eukaryota</taxon>
        <taxon>Metazoa</taxon>
        <taxon>Spiralia</taxon>
        <taxon>Lophotrochozoa</taxon>
        <taxon>Platyhelminthes</taxon>
        <taxon>Monogenea</taxon>
        <taxon>Polyopisthocotylea</taxon>
        <taxon>Polystomatidea</taxon>
        <taxon>Polystomatidae</taxon>
        <taxon>Protopolystoma</taxon>
    </lineage>
</organism>
<protein>
    <submittedName>
        <fullName evidence="2">Uncharacterized protein</fullName>
    </submittedName>
</protein>
<gene>
    <name evidence="2" type="ORF">PXEA_LOCUS36893</name>
</gene>
<evidence type="ECO:0000313" key="2">
    <source>
        <dbReference type="EMBL" id="VEL43453.1"/>
    </source>
</evidence>
<name>A0A3S5CVN7_9PLAT</name>
<evidence type="ECO:0000313" key="3">
    <source>
        <dbReference type="Proteomes" id="UP000784294"/>
    </source>
</evidence>
<dbReference type="Proteomes" id="UP000784294">
    <property type="component" value="Unassembled WGS sequence"/>
</dbReference>
<reference evidence="2" key="1">
    <citation type="submission" date="2018-11" db="EMBL/GenBank/DDBJ databases">
        <authorList>
            <consortium name="Pathogen Informatics"/>
        </authorList>
    </citation>
    <scope>NUCLEOTIDE SEQUENCE</scope>
</reference>
<feature type="compositionally biased region" description="Low complexity" evidence="1">
    <location>
        <begin position="23"/>
        <end position="34"/>
    </location>
</feature>
<comment type="caution">
    <text evidence="2">The sequence shown here is derived from an EMBL/GenBank/DDBJ whole genome shotgun (WGS) entry which is preliminary data.</text>
</comment>